<dbReference type="AlphaFoldDB" id="A0A853DAB6"/>
<evidence type="ECO:0000313" key="4">
    <source>
        <dbReference type="EMBL" id="NYJ74192.1"/>
    </source>
</evidence>
<evidence type="ECO:0000313" key="5">
    <source>
        <dbReference type="Proteomes" id="UP000571817"/>
    </source>
</evidence>
<feature type="region of interest" description="Disordered" evidence="1">
    <location>
        <begin position="45"/>
        <end position="65"/>
    </location>
</feature>
<evidence type="ECO:0000259" key="3">
    <source>
        <dbReference type="Pfam" id="PF05901"/>
    </source>
</evidence>
<keyword evidence="5" id="KW-1185">Reference proteome</keyword>
<dbReference type="RefSeq" id="WP_179479874.1">
    <property type="nucleotide sequence ID" value="NZ_JACCFW010000001.1"/>
</dbReference>
<feature type="domain" description="Excalibur calcium-binding" evidence="3">
    <location>
        <begin position="34"/>
        <end position="93"/>
    </location>
</feature>
<accession>A0A853DAB6</accession>
<name>A0A853DAB6_9MICO</name>
<reference evidence="4 5" key="1">
    <citation type="submission" date="2020-07" db="EMBL/GenBank/DDBJ databases">
        <title>Sequencing the genomes of 1000 actinobacteria strains.</title>
        <authorList>
            <person name="Klenk H.-P."/>
        </authorList>
    </citation>
    <scope>NUCLEOTIDE SEQUENCE [LARGE SCALE GENOMIC DNA]</scope>
    <source>
        <strain evidence="4 5">DSM 29531</strain>
    </source>
</reference>
<protein>
    <recommendedName>
        <fullName evidence="3">Excalibur calcium-binding domain-containing protein</fullName>
    </recommendedName>
</protein>
<gene>
    <name evidence="4" type="ORF">HNR15_001155</name>
</gene>
<feature type="signal peptide" evidence="2">
    <location>
        <begin position="1"/>
        <end position="27"/>
    </location>
</feature>
<evidence type="ECO:0000256" key="2">
    <source>
        <dbReference type="SAM" id="SignalP"/>
    </source>
</evidence>
<dbReference type="EMBL" id="JACCFW010000001">
    <property type="protein sequence ID" value="NYJ74192.1"/>
    <property type="molecule type" value="Genomic_DNA"/>
</dbReference>
<organism evidence="4 5">
    <name type="scientific">Allobranchiibius huperziae</name>
    <dbReference type="NCBI Taxonomy" id="1874116"/>
    <lineage>
        <taxon>Bacteria</taxon>
        <taxon>Bacillati</taxon>
        <taxon>Actinomycetota</taxon>
        <taxon>Actinomycetes</taxon>
        <taxon>Micrococcales</taxon>
        <taxon>Dermacoccaceae</taxon>
        <taxon>Allobranchiibius</taxon>
    </lineage>
</organism>
<proteinExistence type="predicted"/>
<keyword evidence="2" id="KW-0732">Signal</keyword>
<dbReference type="Pfam" id="PF05901">
    <property type="entry name" value="Excalibur"/>
    <property type="match status" value="1"/>
</dbReference>
<dbReference type="InterPro" id="IPR008613">
    <property type="entry name" value="Excalibur_Ca-bd_domain"/>
</dbReference>
<comment type="caution">
    <text evidence="4">The sequence shown here is derived from an EMBL/GenBank/DDBJ whole genome shotgun (WGS) entry which is preliminary data.</text>
</comment>
<dbReference type="Proteomes" id="UP000571817">
    <property type="component" value="Unassembled WGS sequence"/>
</dbReference>
<feature type="chain" id="PRO_5032563295" description="Excalibur calcium-binding domain-containing protein" evidence="2">
    <location>
        <begin position="28"/>
        <end position="94"/>
    </location>
</feature>
<evidence type="ECO:0000256" key="1">
    <source>
        <dbReference type="SAM" id="MobiDB-lite"/>
    </source>
</evidence>
<sequence>MPRALPVVLTVCASLVPAATIVAPAHAAPAIVDFHGCKNLTKKYPHGVGRKGARDTGPHGARKKHPVTNFYVNTALYNANKHSDADKDGIACER</sequence>